<comment type="catalytic activity">
    <reaction evidence="8">
        <text>L-seryl-[protein] + ATP = O-phospho-L-seryl-[protein] + ADP + H(+)</text>
        <dbReference type="Rhea" id="RHEA:17989"/>
        <dbReference type="Rhea" id="RHEA-COMP:9863"/>
        <dbReference type="Rhea" id="RHEA-COMP:11604"/>
        <dbReference type="ChEBI" id="CHEBI:15378"/>
        <dbReference type="ChEBI" id="CHEBI:29999"/>
        <dbReference type="ChEBI" id="CHEBI:30616"/>
        <dbReference type="ChEBI" id="CHEBI:83421"/>
        <dbReference type="ChEBI" id="CHEBI:456216"/>
        <dbReference type="EC" id="2.7.11.1"/>
    </reaction>
</comment>
<dbReference type="Pfam" id="PF00069">
    <property type="entry name" value="Pkinase"/>
    <property type="match status" value="1"/>
</dbReference>
<reference evidence="10 11" key="1">
    <citation type="journal article" date="2012" name="Science">
        <title>The Paleozoic origin of enzymatic lignin decomposition reconstructed from 31 fungal genomes.</title>
        <authorList>
            <person name="Floudas D."/>
            <person name="Binder M."/>
            <person name="Riley R."/>
            <person name="Barry K."/>
            <person name="Blanchette R.A."/>
            <person name="Henrissat B."/>
            <person name="Martinez A.T."/>
            <person name="Otillar R."/>
            <person name="Spatafora J.W."/>
            <person name="Yadav J.S."/>
            <person name="Aerts A."/>
            <person name="Benoit I."/>
            <person name="Boyd A."/>
            <person name="Carlson A."/>
            <person name="Copeland A."/>
            <person name="Coutinho P.M."/>
            <person name="de Vries R.P."/>
            <person name="Ferreira P."/>
            <person name="Findley K."/>
            <person name="Foster B."/>
            <person name="Gaskell J."/>
            <person name="Glotzer D."/>
            <person name="Gorecki P."/>
            <person name="Heitman J."/>
            <person name="Hesse C."/>
            <person name="Hori C."/>
            <person name="Igarashi K."/>
            <person name="Jurgens J.A."/>
            <person name="Kallen N."/>
            <person name="Kersten P."/>
            <person name="Kohler A."/>
            <person name="Kuees U."/>
            <person name="Kumar T.K.A."/>
            <person name="Kuo A."/>
            <person name="LaButti K."/>
            <person name="Larrondo L.F."/>
            <person name="Lindquist E."/>
            <person name="Ling A."/>
            <person name="Lombard V."/>
            <person name="Lucas S."/>
            <person name="Lundell T."/>
            <person name="Martin R."/>
            <person name="McLaughlin D.J."/>
            <person name="Morgenstern I."/>
            <person name="Morin E."/>
            <person name="Murat C."/>
            <person name="Nagy L.G."/>
            <person name="Nolan M."/>
            <person name="Ohm R.A."/>
            <person name="Patyshakuliyeva A."/>
            <person name="Rokas A."/>
            <person name="Ruiz-Duenas F.J."/>
            <person name="Sabat G."/>
            <person name="Salamov A."/>
            <person name="Samejima M."/>
            <person name="Schmutz J."/>
            <person name="Slot J.C."/>
            <person name="St John F."/>
            <person name="Stenlid J."/>
            <person name="Sun H."/>
            <person name="Sun S."/>
            <person name="Syed K."/>
            <person name="Tsang A."/>
            <person name="Wiebenga A."/>
            <person name="Young D."/>
            <person name="Pisabarro A."/>
            <person name="Eastwood D.C."/>
            <person name="Martin F."/>
            <person name="Cullen D."/>
            <person name="Grigoriev I.V."/>
            <person name="Hibbett D.S."/>
        </authorList>
    </citation>
    <scope>NUCLEOTIDE SEQUENCE</scope>
    <source>
        <strain evidence="11">FP-58527</strain>
    </source>
</reference>
<dbReference type="Gene3D" id="1.10.510.10">
    <property type="entry name" value="Transferase(Phosphotransferase) domain 1"/>
    <property type="match status" value="1"/>
</dbReference>
<dbReference type="GO" id="GO:0005524">
    <property type="term" value="F:ATP binding"/>
    <property type="evidence" value="ECO:0007669"/>
    <property type="project" value="UniProtKB-KW"/>
</dbReference>
<keyword evidence="3" id="KW-0808">Transferase</keyword>
<dbReference type="GO" id="GO:0004713">
    <property type="term" value="F:protein tyrosine kinase activity"/>
    <property type="evidence" value="ECO:0007669"/>
    <property type="project" value="InterPro"/>
</dbReference>
<keyword evidence="4" id="KW-0547">Nucleotide-binding</keyword>
<dbReference type="SMART" id="SM00219">
    <property type="entry name" value="TyrKc"/>
    <property type="match status" value="1"/>
</dbReference>
<keyword evidence="6" id="KW-0067">ATP-binding</keyword>
<evidence type="ECO:0000313" key="10">
    <source>
        <dbReference type="EMBL" id="EPS96524.1"/>
    </source>
</evidence>
<dbReference type="InterPro" id="IPR000719">
    <property type="entry name" value="Prot_kinase_dom"/>
</dbReference>
<name>S8FDF9_FOMSC</name>
<dbReference type="PANTHER" id="PTHR43895:SF32">
    <property type="entry name" value="SERINE_THREONINE-PROTEIN KINASE CHK1"/>
    <property type="match status" value="1"/>
</dbReference>
<organism evidence="10 11">
    <name type="scientific">Fomitopsis schrenkii</name>
    <name type="common">Brown rot fungus</name>
    <dbReference type="NCBI Taxonomy" id="2126942"/>
    <lineage>
        <taxon>Eukaryota</taxon>
        <taxon>Fungi</taxon>
        <taxon>Dikarya</taxon>
        <taxon>Basidiomycota</taxon>
        <taxon>Agaricomycotina</taxon>
        <taxon>Agaricomycetes</taxon>
        <taxon>Polyporales</taxon>
        <taxon>Fomitopsis</taxon>
    </lineage>
</organism>
<evidence type="ECO:0000259" key="9">
    <source>
        <dbReference type="PROSITE" id="PS50011"/>
    </source>
</evidence>
<dbReference type="HOGENOM" id="CLU_000288_63_0_1"/>
<evidence type="ECO:0000256" key="8">
    <source>
        <dbReference type="ARBA" id="ARBA00048679"/>
    </source>
</evidence>
<dbReference type="PANTHER" id="PTHR43895">
    <property type="entry name" value="CALCIUM/CALMODULIN-DEPENDENT PROTEIN KINASE KINASE-RELATED"/>
    <property type="match status" value="1"/>
</dbReference>
<keyword evidence="5" id="KW-0418">Kinase</keyword>
<proteinExistence type="predicted"/>
<dbReference type="SUPFAM" id="SSF56112">
    <property type="entry name" value="Protein kinase-like (PK-like)"/>
    <property type="match status" value="1"/>
</dbReference>
<dbReference type="PROSITE" id="PS00109">
    <property type="entry name" value="PROTEIN_KINASE_TYR"/>
    <property type="match status" value="1"/>
</dbReference>
<feature type="domain" description="Protein kinase" evidence="9">
    <location>
        <begin position="18"/>
        <end position="288"/>
    </location>
</feature>
<dbReference type="eggNOG" id="KOG0583">
    <property type="taxonomic scope" value="Eukaryota"/>
</dbReference>
<dbReference type="InterPro" id="IPR008266">
    <property type="entry name" value="Tyr_kinase_AS"/>
</dbReference>
<evidence type="ECO:0000256" key="5">
    <source>
        <dbReference type="ARBA" id="ARBA00022777"/>
    </source>
</evidence>
<protein>
    <recommendedName>
        <fullName evidence="1">non-specific serine/threonine protein kinase</fullName>
        <ecNumber evidence="1">2.7.11.1</ecNumber>
    </recommendedName>
</protein>
<dbReference type="InterPro" id="IPR011009">
    <property type="entry name" value="Kinase-like_dom_sf"/>
</dbReference>
<keyword evidence="11" id="KW-1185">Reference proteome</keyword>
<accession>S8FDF9</accession>
<dbReference type="EC" id="2.7.11.1" evidence="1"/>
<dbReference type="InParanoid" id="S8FDF9"/>
<dbReference type="Gene3D" id="3.30.200.20">
    <property type="entry name" value="Phosphorylase Kinase, domain 1"/>
    <property type="match status" value="1"/>
</dbReference>
<dbReference type="InterPro" id="IPR020635">
    <property type="entry name" value="Tyr_kinase_cat_dom"/>
</dbReference>
<dbReference type="EMBL" id="KE504187">
    <property type="protein sequence ID" value="EPS96524.1"/>
    <property type="molecule type" value="Genomic_DNA"/>
</dbReference>
<evidence type="ECO:0000256" key="3">
    <source>
        <dbReference type="ARBA" id="ARBA00022679"/>
    </source>
</evidence>
<dbReference type="GO" id="GO:0007165">
    <property type="term" value="P:signal transduction"/>
    <property type="evidence" value="ECO:0007669"/>
    <property type="project" value="TreeGrafter"/>
</dbReference>
<comment type="catalytic activity">
    <reaction evidence="7">
        <text>L-threonyl-[protein] + ATP = O-phospho-L-threonyl-[protein] + ADP + H(+)</text>
        <dbReference type="Rhea" id="RHEA:46608"/>
        <dbReference type="Rhea" id="RHEA-COMP:11060"/>
        <dbReference type="Rhea" id="RHEA-COMP:11605"/>
        <dbReference type="ChEBI" id="CHEBI:15378"/>
        <dbReference type="ChEBI" id="CHEBI:30013"/>
        <dbReference type="ChEBI" id="CHEBI:30616"/>
        <dbReference type="ChEBI" id="CHEBI:61977"/>
        <dbReference type="ChEBI" id="CHEBI:456216"/>
        <dbReference type="EC" id="2.7.11.1"/>
    </reaction>
</comment>
<evidence type="ECO:0000256" key="4">
    <source>
        <dbReference type="ARBA" id="ARBA00022741"/>
    </source>
</evidence>
<keyword evidence="2" id="KW-0723">Serine/threonine-protein kinase</keyword>
<evidence type="ECO:0000313" key="11">
    <source>
        <dbReference type="Proteomes" id="UP000015241"/>
    </source>
</evidence>
<dbReference type="AlphaFoldDB" id="S8FDF9"/>
<sequence>MSAVTSNFTGNSIDAGRLEMLELVGAGTDSSVYLAIDHHASTSSDPVRRAIKVVQKAGPSKRDNRYQLREFRIHKLVSDVPGVHKLLEVHEDEAHFYLVSDYRDCDLFGLIAEGVAFEYNDERIRSVFVQILDAVHGCHSQKVYHRDLRPENILCTADGKEVSVTDFGSATPIAQSYLHGHGTNCYTSPECIGQETSSRPYWTKYADIWALGLILVNLISGGLHPWKEATLDDPDFRRFLEHEDYLESEFDISSDAADLLKRIFRMSPTMRPSLAQIRNNVLRMNTFFADFDEDYADGEVDEEESDDDSEVSSASSAFEDLPAAKPIDVSCFWGQKRPLLPLKRTPSDDEFACGFIDGLERLIFA</sequence>
<evidence type="ECO:0000256" key="1">
    <source>
        <dbReference type="ARBA" id="ARBA00012513"/>
    </source>
</evidence>
<gene>
    <name evidence="10" type="ORF">FOMPIDRAFT_1130164</name>
</gene>
<evidence type="ECO:0000256" key="7">
    <source>
        <dbReference type="ARBA" id="ARBA00047899"/>
    </source>
</evidence>
<evidence type="ECO:0000256" key="2">
    <source>
        <dbReference type="ARBA" id="ARBA00022527"/>
    </source>
</evidence>
<dbReference type="OrthoDB" id="2791722at2759"/>
<dbReference type="GO" id="GO:0004674">
    <property type="term" value="F:protein serine/threonine kinase activity"/>
    <property type="evidence" value="ECO:0007669"/>
    <property type="project" value="UniProtKB-KW"/>
</dbReference>
<dbReference type="Proteomes" id="UP000015241">
    <property type="component" value="Unassembled WGS sequence"/>
</dbReference>
<evidence type="ECO:0000256" key="6">
    <source>
        <dbReference type="ARBA" id="ARBA00022840"/>
    </source>
</evidence>
<dbReference type="PROSITE" id="PS50011">
    <property type="entry name" value="PROTEIN_KINASE_DOM"/>
    <property type="match status" value="1"/>
</dbReference>
<dbReference type="STRING" id="743788.S8FDF9"/>